<dbReference type="InterPro" id="IPR042099">
    <property type="entry name" value="ANL_N_sf"/>
</dbReference>
<dbReference type="Pfam" id="PF00501">
    <property type="entry name" value="AMP-binding"/>
    <property type="match status" value="1"/>
</dbReference>
<name>A0ABW5ULF5_9BURK</name>
<feature type="domain" description="AMP-binding enzyme C-terminal" evidence="2">
    <location>
        <begin position="420"/>
        <end position="495"/>
    </location>
</feature>
<sequence length="507" mass="54497">MDFVSLLDQQARTRPEKLALRAIGQPARDWSYAALAEASRKTAAVLHGQGVRRGDRVALLCLNTPGFVFALFGAWRLGATVVPVNHKLQAPEVQYILDHARVKLCIADGTLAPLAGRMAGGTRWMSTDSRAQGLPFLDELLEQAAPHADGGTPDAQAPAEILYTSGTTGQPKGCLHSHANVFHAALCAAAGTSLTHQERTLIAMPVWHSSPLNNWLLGTLLMGGTAVLLREYAPKAFLEALAGERITFTFGAPIAFLAPLSVVPDVAAYDFSAMRLWAYGGGPLGADMARRLAASYGSDRFMQVYGMTESGPLGTVLYPEEAIAKAGSIGRCGVPGVALEVRRADGSPCSPDEVGEIHLRSAAMMQGYLDNPEASAAAFDSGGWYRSGDLARIDEDGYLYIVDRLRDMIVTGGENVYSKEVEDVLAAHPDVQDVAVIGRPHPEWGETVVAVLTPRPGRRLDEAALRGFLEPRLARYKIPRVYEVREALPRTATGKLLKHLLRSASQA</sequence>
<dbReference type="RefSeq" id="WP_066475338.1">
    <property type="nucleotide sequence ID" value="NZ_BCNT01000004.1"/>
</dbReference>
<evidence type="ECO:0000259" key="2">
    <source>
        <dbReference type="Pfam" id="PF13193"/>
    </source>
</evidence>
<evidence type="ECO:0000313" key="3">
    <source>
        <dbReference type="EMBL" id="MFD2753733.1"/>
    </source>
</evidence>
<evidence type="ECO:0000259" key="1">
    <source>
        <dbReference type="Pfam" id="PF00501"/>
    </source>
</evidence>
<proteinExistence type="predicted"/>
<feature type="domain" description="AMP-dependent synthetase/ligase" evidence="1">
    <location>
        <begin position="7"/>
        <end position="369"/>
    </location>
</feature>
<dbReference type="PANTHER" id="PTHR43767">
    <property type="entry name" value="LONG-CHAIN-FATTY-ACID--COA LIGASE"/>
    <property type="match status" value="1"/>
</dbReference>
<evidence type="ECO:0000313" key="4">
    <source>
        <dbReference type="Proteomes" id="UP001597463"/>
    </source>
</evidence>
<dbReference type="InterPro" id="IPR000873">
    <property type="entry name" value="AMP-dep_synth/lig_dom"/>
</dbReference>
<dbReference type="EMBL" id="JBHUMV010000002">
    <property type="protein sequence ID" value="MFD2753733.1"/>
    <property type="molecule type" value="Genomic_DNA"/>
</dbReference>
<dbReference type="PANTHER" id="PTHR43767:SF1">
    <property type="entry name" value="NONRIBOSOMAL PEPTIDE SYNTHASE PES1 (EUROFUNG)-RELATED"/>
    <property type="match status" value="1"/>
</dbReference>
<accession>A0ABW5ULF5</accession>
<dbReference type="SUPFAM" id="SSF56801">
    <property type="entry name" value="Acetyl-CoA synthetase-like"/>
    <property type="match status" value="1"/>
</dbReference>
<dbReference type="Pfam" id="PF13193">
    <property type="entry name" value="AMP-binding_C"/>
    <property type="match status" value="1"/>
</dbReference>
<dbReference type="InterPro" id="IPR050237">
    <property type="entry name" value="ATP-dep_AMP-bd_enzyme"/>
</dbReference>
<reference evidence="4" key="1">
    <citation type="journal article" date="2019" name="Int. J. Syst. Evol. Microbiol.">
        <title>The Global Catalogue of Microorganisms (GCM) 10K type strain sequencing project: providing services to taxonomists for standard genome sequencing and annotation.</title>
        <authorList>
            <consortium name="The Broad Institute Genomics Platform"/>
            <consortium name="The Broad Institute Genome Sequencing Center for Infectious Disease"/>
            <person name="Wu L."/>
            <person name="Ma J."/>
        </authorList>
    </citation>
    <scope>NUCLEOTIDE SEQUENCE [LARGE SCALE GENOMIC DNA]</scope>
    <source>
        <strain evidence="4">TISTR 1906</strain>
    </source>
</reference>
<dbReference type="Gene3D" id="3.30.300.30">
    <property type="match status" value="1"/>
</dbReference>
<dbReference type="Proteomes" id="UP001597463">
    <property type="component" value="Unassembled WGS sequence"/>
</dbReference>
<dbReference type="Gene3D" id="3.40.50.12780">
    <property type="entry name" value="N-terminal domain of ligase-like"/>
    <property type="match status" value="1"/>
</dbReference>
<dbReference type="InterPro" id="IPR025110">
    <property type="entry name" value="AMP-bd_C"/>
</dbReference>
<comment type="caution">
    <text evidence="3">The sequence shown here is derived from an EMBL/GenBank/DDBJ whole genome shotgun (WGS) entry which is preliminary data.</text>
</comment>
<dbReference type="PROSITE" id="PS00455">
    <property type="entry name" value="AMP_BINDING"/>
    <property type="match status" value="1"/>
</dbReference>
<keyword evidence="4" id="KW-1185">Reference proteome</keyword>
<gene>
    <name evidence="3" type="ORF">ACFSW6_06510</name>
</gene>
<dbReference type="InterPro" id="IPR045851">
    <property type="entry name" value="AMP-bd_C_sf"/>
</dbReference>
<protein>
    <submittedName>
        <fullName evidence="3">Class I adenylate-forming enzyme family protein</fullName>
    </submittedName>
</protein>
<dbReference type="InterPro" id="IPR020845">
    <property type="entry name" value="AMP-binding_CS"/>
</dbReference>
<organism evidence="3 4">
    <name type="scientific">Comamonas terrae</name>
    <dbReference type="NCBI Taxonomy" id="673548"/>
    <lineage>
        <taxon>Bacteria</taxon>
        <taxon>Pseudomonadati</taxon>
        <taxon>Pseudomonadota</taxon>
        <taxon>Betaproteobacteria</taxon>
        <taxon>Burkholderiales</taxon>
        <taxon>Comamonadaceae</taxon>
        <taxon>Comamonas</taxon>
    </lineage>
</organism>